<comment type="caution">
    <text evidence="2">The sequence shown here is derived from an EMBL/GenBank/DDBJ whole genome shotgun (WGS) entry which is preliminary data.</text>
</comment>
<keyword evidence="3" id="KW-1185">Reference proteome</keyword>
<evidence type="ECO:0000313" key="3">
    <source>
        <dbReference type="Proteomes" id="UP001152795"/>
    </source>
</evidence>
<accession>A0A6S7HA06</accession>
<feature type="domain" description="QRICH1-like" evidence="1">
    <location>
        <begin position="225"/>
        <end position="304"/>
    </location>
</feature>
<dbReference type="Pfam" id="PF25561">
    <property type="entry name" value="QRICH1"/>
    <property type="match status" value="1"/>
</dbReference>
<protein>
    <recommendedName>
        <fullName evidence="1">QRICH1-like domain-containing protein</fullName>
    </recommendedName>
</protein>
<dbReference type="AlphaFoldDB" id="A0A6S7HA06"/>
<evidence type="ECO:0000313" key="2">
    <source>
        <dbReference type="EMBL" id="CAB4001754.1"/>
    </source>
</evidence>
<sequence length="308" mass="36115">MAISVKDLERENEIIIDELKKWREDYKNLKEEKEKLYSEMLIILKEKDEEISNLNKMNKELEKYIDCLERKQSFQNHGKDVSQVSKKSRTLNTFMSQAKVALWLMKSFGLELKGITAMEQNTGTIHSLHVDDCQNFDSLSNEDKEKIEQILFLLDKFCVGDSFYHELTMITDGLPKSYLVKQRRSQLNDISNVIPTPDNRFRKPITSLECKAFKQSWMSDGSRRKWITALKAFKDWQTERNVSISKDPDSDKLLMDTSLEEMSDKKLDHFLGHFVAEVRKVNGKEYPGKTIYEMIDSIQTYVWNANII</sequence>
<evidence type="ECO:0000259" key="1">
    <source>
        <dbReference type="Pfam" id="PF25561"/>
    </source>
</evidence>
<organism evidence="2 3">
    <name type="scientific">Paramuricea clavata</name>
    <name type="common">Red gorgonian</name>
    <name type="synonym">Violescent sea-whip</name>
    <dbReference type="NCBI Taxonomy" id="317549"/>
    <lineage>
        <taxon>Eukaryota</taxon>
        <taxon>Metazoa</taxon>
        <taxon>Cnidaria</taxon>
        <taxon>Anthozoa</taxon>
        <taxon>Octocorallia</taxon>
        <taxon>Malacalcyonacea</taxon>
        <taxon>Plexauridae</taxon>
        <taxon>Paramuricea</taxon>
    </lineage>
</organism>
<reference evidence="2" key="1">
    <citation type="submission" date="2020-04" db="EMBL/GenBank/DDBJ databases">
        <authorList>
            <person name="Alioto T."/>
            <person name="Alioto T."/>
            <person name="Gomez Garrido J."/>
        </authorList>
    </citation>
    <scope>NUCLEOTIDE SEQUENCE</scope>
    <source>
        <strain evidence="2">A484AB</strain>
    </source>
</reference>
<dbReference type="InterPro" id="IPR057926">
    <property type="entry name" value="QRICH1_dom"/>
</dbReference>
<dbReference type="EMBL" id="CACRXK020004171">
    <property type="protein sequence ID" value="CAB4001754.1"/>
    <property type="molecule type" value="Genomic_DNA"/>
</dbReference>
<gene>
    <name evidence="2" type="ORF">PACLA_8A073412</name>
</gene>
<dbReference type="Proteomes" id="UP001152795">
    <property type="component" value="Unassembled WGS sequence"/>
</dbReference>
<name>A0A6S7HA06_PARCT</name>
<proteinExistence type="predicted"/>
<dbReference type="OrthoDB" id="5985042at2759"/>